<organism evidence="1 2">
    <name type="scientific">Populus alba</name>
    <name type="common">White poplar</name>
    <dbReference type="NCBI Taxonomy" id="43335"/>
    <lineage>
        <taxon>Eukaryota</taxon>
        <taxon>Viridiplantae</taxon>
        <taxon>Streptophyta</taxon>
        <taxon>Embryophyta</taxon>
        <taxon>Tracheophyta</taxon>
        <taxon>Spermatophyta</taxon>
        <taxon>Magnoliopsida</taxon>
        <taxon>eudicotyledons</taxon>
        <taxon>Gunneridae</taxon>
        <taxon>Pentapetalae</taxon>
        <taxon>rosids</taxon>
        <taxon>fabids</taxon>
        <taxon>Malpighiales</taxon>
        <taxon>Salicaceae</taxon>
        <taxon>Saliceae</taxon>
        <taxon>Populus</taxon>
    </lineage>
</organism>
<name>A0ACC4CWL8_POPAL</name>
<protein>
    <submittedName>
        <fullName evidence="1">Uncharacterized protein</fullName>
    </submittedName>
</protein>
<evidence type="ECO:0000313" key="1">
    <source>
        <dbReference type="EMBL" id="KAL3609683.1"/>
    </source>
</evidence>
<keyword evidence="2" id="KW-1185">Reference proteome</keyword>
<accession>A0ACC4CWL8</accession>
<dbReference type="EMBL" id="RCHU02000001">
    <property type="protein sequence ID" value="KAL3609683.1"/>
    <property type="molecule type" value="Genomic_DNA"/>
</dbReference>
<gene>
    <name evidence="1" type="ORF">D5086_000703</name>
</gene>
<sequence length="1348" mass="147122">MEFTEAYKQTGPCCFSPNSRYIAVAVDYRLVIRDTLSFKVVQLFSCLDKIGYIEWANDSEYILCGLNKRPMIQAWSLTQPEWTCKIDEGPAGIAYSRWSPDSRHILTTSDFQLRLTVWSLLNTACVHVQGPKHCSKGVSFTKDGKYAAICTRRDCKDYVNLLSCHTWEIMGAFAVDTLDLADMEWSPDDSAIVIWDAPLEFKVLIYSPDGRCLSKYQAYESGLGVKSVSWSPCGQYLAVGSYDQMLRVLNHLTWKTFAEFMHLSTVRGPCCAAVFKEVDEPLHLNMSELCLSDEFLQGNSDVSEGHFRVMYDVTEVPISLPFQKPPADKPNPKQGIVSNQNALKMHDLNFSCPLAKLQVNCGRNKASIYRKTACNKPCHTRHSLRCLTALKLVLVLDCKNGFLISGVAIIELELVSLDACFSMIVESVNVRVRRKLAHSKEKNKEIVGSNSENPDDGCLRSSTICDLDWMALPDDTAIQLFSYLNYRDRASLSATCRTFRLLGSSPCLWDSLDLRYHKFDIAAAQSLSSRSKNLRKLRFLGAESADAIISLEARDLREISGDFCRDITDATLSMIAARHEMLECLQLGPDVCERITSFAIRVIALCCPKLTRLQISGVKEVTGEAINALAKHCRQLVEVAFMESNSVDELALGNLTSVQFLSLAGTKNLKWNSASCVWSKLPKLVGLDVSRTDITFSSVMRLFLSSQYLKVLVALHCPVFEAEVDNHMTYNHKGKILLTVFNDIFKAVGSLFVDITENESNNLSYWRKVKSIDRSMDVIATWIEWIFSHFLLRIAENNPKELDAFWIKQGAALLLDLLQSSQEDVQERAANSIATFVVIDDENATVDSQRAEVVMQNGGIQLLLDLARSCREGLQSEAAKAIANLSVDSKVAKAVADIGGINILVGLARSVNRLVAEEAAGGLWNLSVGEEHKGAIAEAGGIKVLIDLIYKWHAGNDGVLERAAGALANLAADDSCSMEVAVAGGVHALVMLARSCKFEGVQEQAARALANLAAHGDNNNDNAAVRREAGALEALVQLTSSQHEGVRQEAAGALWNLSFDDKNREAIAAAGGITALVSLAQSCSNSSQSLQERAAGALWGLSVSEANSIAIGQEGGVAPLIVLACSDIADVHETAAGALWNLAFYPTNALRIVEGGGVPALIHLCSSSVSKMARLMAALALAYVFDQRTEEFAPGGPSSEGTSKTMNLDEIKRVALKKIEAFVLSFSVPQNFAAAMVSSAPKALGQVAEAVRIPEAGHLRCSAAEIGRFVAMLRNPSSILKACSAFALLQFTIPGGRHTLHHTSLLQNAGASRVLRAAAAATTAPIEAKVFAKIILRNLEHHHLEALN</sequence>
<proteinExistence type="predicted"/>
<reference evidence="1 2" key="1">
    <citation type="journal article" date="2024" name="Plant Biotechnol. J.">
        <title>Genome and CRISPR/Cas9 system of a widespread forest tree (Populus alba) in the world.</title>
        <authorList>
            <person name="Liu Y.J."/>
            <person name="Jiang P.F."/>
            <person name="Han X.M."/>
            <person name="Li X.Y."/>
            <person name="Wang H.M."/>
            <person name="Wang Y.J."/>
            <person name="Wang X.X."/>
            <person name="Zeng Q.Y."/>
        </authorList>
    </citation>
    <scope>NUCLEOTIDE SEQUENCE [LARGE SCALE GENOMIC DNA]</scope>
    <source>
        <strain evidence="2">cv. PAL-ZL1</strain>
    </source>
</reference>
<evidence type="ECO:0000313" key="2">
    <source>
        <dbReference type="Proteomes" id="UP000309997"/>
    </source>
</evidence>
<comment type="caution">
    <text evidence="1">The sequence shown here is derived from an EMBL/GenBank/DDBJ whole genome shotgun (WGS) entry which is preliminary data.</text>
</comment>
<dbReference type="Proteomes" id="UP000309997">
    <property type="component" value="Unassembled WGS sequence"/>
</dbReference>